<dbReference type="EMBL" id="CP072829">
    <property type="protein sequence ID" value="QTU83949.1"/>
    <property type="molecule type" value="Genomic_DNA"/>
</dbReference>
<name>A0A9E6SU19_9ACTN</name>
<dbReference type="KEGG" id="ebz:J7S26_06160"/>
<dbReference type="Proteomes" id="UP000636394">
    <property type="component" value="Unassembled WGS sequence"/>
</dbReference>
<dbReference type="AlphaFoldDB" id="A0A9E6SU19"/>
<reference evidence="2" key="2">
    <citation type="submission" date="2021-04" db="EMBL/GenBank/DDBJ databases">
        <title>Novel species in family Eggerthellaceae.</title>
        <authorList>
            <person name="Zhang G."/>
        </authorList>
    </citation>
    <scope>NUCLEOTIDE SEQUENCE</scope>
    <source>
        <strain evidence="2">Zg-886</strain>
    </source>
</reference>
<organism evidence="2 4">
    <name type="scientific">Xiamenia xianingshaonis</name>
    <dbReference type="NCBI Taxonomy" id="2682776"/>
    <lineage>
        <taxon>Bacteria</taxon>
        <taxon>Bacillati</taxon>
        <taxon>Actinomycetota</taxon>
        <taxon>Coriobacteriia</taxon>
        <taxon>Eggerthellales</taxon>
        <taxon>Eggerthellaceae</taxon>
        <taxon>Xiamenia</taxon>
    </lineage>
</organism>
<evidence type="ECO:0000313" key="2">
    <source>
        <dbReference type="EMBL" id="QTU83949.1"/>
    </source>
</evidence>
<proteinExistence type="predicted"/>
<dbReference type="EMBL" id="WPCR01000005">
    <property type="protein sequence ID" value="NHM14085.1"/>
    <property type="molecule type" value="Genomic_DNA"/>
</dbReference>
<evidence type="ECO:0000313" key="1">
    <source>
        <dbReference type="EMBL" id="NHM14085.1"/>
    </source>
</evidence>
<dbReference type="Proteomes" id="UP000671910">
    <property type="component" value="Chromosome"/>
</dbReference>
<keyword evidence="3" id="KW-1185">Reference proteome</keyword>
<dbReference type="RefSeq" id="WP_165060505.1">
    <property type="nucleotide sequence ID" value="NZ_CP072829.1"/>
</dbReference>
<evidence type="ECO:0000313" key="4">
    <source>
        <dbReference type="Proteomes" id="UP000671910"/>
    </source>
</evidence>
<accession>A0A9E6SU19</accession>
<reference evidence="1 3" key="1">
    <citation type="submission" date="2019-11" db="EMBL/GenBank/DDBJ databases">
        <title>Eggerthellaceae novel genus isolated from the rectal contents of marmort.</title>
        <authorList>
            <person name="Zhang G."/>
        </authorList>
    </citation>
    <scope>NUCLEOTIDE SEQUENCE [LARGE SCALE GENOMIC DNA]</scope>
    <source>
        <strain evidence="3">zg-886</strain>
        <strain evidence="1">Zg-886</strain>
    </source>
</reference>
<sequence>MFYNYVEMEDGTQVAYSEMRKDRTVMVAVERPCDFGFDHAECCIPAYSWSAVAGFSDEEVARLDEFVRNNAPLIMRLAQEAVKAYA</sequence>
<protein>
    <submittedName>
        <fullName evidence="2">Uncharacterized protein</fullName>
    </submittedName>
</protein>
<gene>
    <name evidence="1" type="ORF">GMI68_04785</name>
    <name evidence="2" type="ORF">J7S26_06160</name>
</gene>
<evidence type="ECO:0000313" key="3">
    <source>
        <dbReference type="Proteomes" id="UP000636394"/>
    </source>
</evidence>